<evidence type="ECO:0000256" key="1">
    <source>
        <dbReference type="ARBA" id="ARBA00008791"/>
    </source>
</evidence>
<accession>A0A562E2Q7</accession>
<protein>
    <submittedName>
        <fullName evidence="4">Nucleotide-binding universal stress UspA family protein</fullName>
    </submittedName>
</protein>
<dbReference type="PANTHER" id="PTHR46268:SF6">
    <property type="entry name" value="UNIVERSAL STRESS PROTEIN UP12"/>
    <property type="match status" value="1"/>
</dbReference>
<sequence length="237" mass="25210">MNWTVFVVFLIVWVLSGLVTGLWMARRGHDPRWTVIAVILGPLFVPIALERIERTPRSVETAPIARWGAGDAEPGGLRVMVGYDGSTEAEHALRAALQLFGPAAAVFELVAVISYDDGTDPDSAALERTKRPLADAATRAGDLPVGYAVLAGPPGPCLRWFAQDQHADTVVVGKRGRGMSNRMLGSVAEYLIAHCPVPVLVVDPTRTTASPSVPSAAPVAVRVSAEEISDSDGHRTT</sequence>
<reference evidence="4 5" key="1">
    <citation type="submission" date="2019-07" db="EMBL/GenBank/DDBJ databases">
        <title>Genome sequencing of lignin-degrading bacterial isolates.</title>
        <authorList>
            <person name="Gladden J."/>
        </authorList>
    </citation>
    <scope>NUCLEOTIDE SEQUENCE [LARGE SCALE GENOMIC DNA]</scope>
    <source>
        <strain evidence="4 5">J45</strain>
    </source>
</reference>
<dbReference type="EMBL" id="VLJT01000026">
    <property type="protein sequence ID" value="TWH16121.1"/>
    <property type="molecule type" value="Genomic_DNA"/>
</dbReference>
<evidence type="ECO:0000313" key="4">
    <source>
        <dbReference type="EMBL" id="TWH16121.1"/>
    </source>
</evidence>
<dbReference type="RefSeq" id="WP_145692123.1">
    <property type="nucleotide sequence ID" value="NZ_VLJT01000026.1"/>
</dbReference>
<keyword evidence="2" id="KW-0472">Membrane</keyword>
<dbReference type="PANTHER" id="PTHR46268">
    <property type="entry name" value="STRESS RESPONSE PROTEIN NHAX"/>
    <property type="match status" value="1"/>
</dbReference>
<proteinExistence type="inferred from homology"/>
<keyword evidence="2" id="KW-0812">Transmembrane</keyword>
<dbReference type="CDD" id="cd00293">
    <property type="entry name" value="USP-like"/>
    <property type="match status" value="1"/>
</dbReference>
<dbReference type="AlphaFoldDB" id="A0A562E2Q7"/>
<dbReference type="Pfam" id="PF00582">
    <property type="entry name" value="Usp"/>
    <property type="match status" value="1"/>
</dbReference>
<dbReference type="InterPro" id="IPR006015">
    <property type="entry name" value="Universal_stress_UspA"/>
</dbReference>
<dbReference type="InterPro" id="IPR014729">
    <property type="entry name" value="Rossmann-like_a/b/a_fold"/>
</dbReference>
<keyword evidence="2" id="KW-1133">Transmembrane helix</keyword>
<gene>
    <name evidence="4" type="ORF">L618_002800000080</name>
</gene>
<name>A0A562E2Q7_RHORH</name>
<dbReference type="PRINTS" id="PR01438">
    <property type="entry name" value="UNVRSLSTRESS"/>
</dbReference>
<feature type="domain" description="UspA" evidence="3">
    <location>
        <begin position="78"/>
        <end position="202"/>
    </location>
</feature>
<dbReference type="Proteomes" id="UP000317573">
    <property type="component" value="Unassembled WGS sequence"/>
</dbReference>
<organism evidence="4 5">
    <name type="scientific">Rhodococcus rhodochrous J45</name>
    <dbReference type="NCBI Taxonomy" id="935266"/>
    <lineage>
        <taxon>Bacteria</taxon>
        <taxon>Bacillati</taxon>
        <taxon>Actinomycetota</taxon>
        <taxon>Actinomycetes</taxon>
        <taxon>Mycobacteriales</taxon>
        <taxon>Nocardiaceae</taxon>
        <taxon>Rhodococcus</taxon>
    </lineage>
</organism>
<comment type="similarity">
    <text evidence="1">Belongs to the universal stress protein A family.</text>
</comment>
<dbReference type="InterPro" id="IPR006016">
    <property type="entry name" value="UspA"/>
</dbReference>
<dbReference type="SUPFAM" id="SSF52402">
    <property type="entry name" value="Adenine nucleotide alpha hydrolases-like"/>
    <property type="match status" value="1"/>
</dbReference>
<feature type="transmembrane region" description="Helical" evidence="2">
    <location>
        <begin position="6"/>
        <end position="25"/>
    </location>
</feature>
<evidence type="ECO:0000313" key="5">
    <source>
        <dbReference type="Proteomes" id="UP000317573"/>
    </source>
</evidence>
<feature type="transmembrane region" description="Helical" evidence="2">
    <location>
        <begin position="32"/>
        <end position="49"/>
    </location>
</feature>
<evidence type="ECO:0000256" key="2">
    <source>
        <dbReference type="SAM" id="Phobius"/>
    </source>
</evidence>
<dbReference type="Gene3D" id="3.40.50.620">
    <property type="entry name" value="HUPs"/>
    <property type="match status" value="1"/>
</dbReference>
<evidence type="ECO:0000259" key="3">
    <source>
        <dbReference type="Pfam" id="PF00582"/>
    </source>
</evidence>
<comment type="caution">
    <text evidence="4">The sequence shown here is derived from an EMBL/GenBank/DDBJ whole genome shotgun (WGS) entry which is preliminary data.</text>
</comment>